<feature type="transmembrane region" description="Helical" evidence="7">
    <location>
        <begin position="284"/>
        <end position="305"/>
    </location>
</feature>
<evidence type="ECO:0000256" key="3">
    <source>
        <dbReference type="ARBA" id="ARBA00022475"/>
    </source>
</evidence>
<sequence length="306" mass="32877">MPIRGTFFMNLLSSALPWKGLLFFPVLLIFIGVLLFSTATLAFYVKQSLSFSKLRQAFERWPGLAGNILAALLGAATPFCTCTAVPLFLGMLEAEVALGPAVSFLLASPTINLGAIILLFVVFGWRIALFYAACCLIAAVSIGWLIGHFPGERALRDYLWFAEAEPVPASGRVALKKAAALGQRLTRKFLPWLVLATISGILIDILIPTTTVAQLGQWGVLAGIPLAALLGGVIYADILFLIPIGYALIQHGAAVPIVLTFMLADSGLSLPEIVVLSRILQLRIVLLFVAASLLVYILLGFGLLWL</sequence>
<evidence type="ECO:0000256" key="2">
    <source>
        <dbReference type="ARBA" id="ARBA00006386"/>
    </source>
</evidence>
<evidence type="ECO:0000256" key="1">
    <source>
        <dbReference type="ARBA" id="ARBA00004651"/>
    </source>
</evidence>
<keyword evidence="9" id="KW-1185">Reference proteome</keyword>
<proteinExistence type="inferred from homology"/>
<keyword evidence="6 7" id="KW-0472">Membrane</keyword>
<dbReference type="PANTHER" id="PTHR42775:SF1">
    <property type="entry name" value="PERMEASE RV2963-RELATED"/>
    <property type="match status" value="1"/>
</dbReference>
<evidence type="ECO:0000256" key="5">
    <source>
        <dbReference type="ARBA" id="ARBA00022989"/>
    </source>
</evidence>
<dbReference type="AlphaFoldDB" id="A0A4P6JXM0"/>
<gene>
    <name evidence="8" type="ORF">EPA93_32850</name>
</gene>
<evidence type="ECO:0000256" key="4">
    <source>
        <dbReference type="ARBA" id="ARBA00022692"/>
    </source>
</evidence>
<dbReference type="InterPro" id="IPR053166">
    <property type="entry name" value="UPF0718_permease"/>
</dbReference>
<feature type="transmembrane region" description="Helical" evidence="7">
    <location>
        <begin position="189"/>
        <end position="207"/>
    </location>
</feature>
<dbReference type="GO" id="GO:0005886">
    <property type="term" value="C:plasma membrane"/>
    <property type="evidence" value="ECO:0007669"/>
    <property type="project" value="UniProtKB-SubCell"/>
</dbReference>
<reference evidence="8 9" key="1">
    <citation type="submission" date="2019-01" db="EMBL/GenBank/DDBJ databases">
        <title>Ktedonosporobacter rubrisoli SCAWS-G2.</title>
        <authorList>
            <person name="Huang Y."/>
            <person name="Yan B."/>
        </authorList>
    </citation>
    <scope>NUCLEOTIDE SEQUENCE [LARGE SCALE GENOMIC DNA]</scope>
    <source>
        <strain evidence="8 9">SCAWS-G2</strain>
    </source>
</reference>
<feature type="transmembrane region" description="Helical" evidence="7">
    <location>
        <begin position="64"/>
        <end position="89"/>
    </location>
</feature>
<protein>
    <recommendedName>
        <fullName evidence="10">Permease</fullName>
    </recommendedName>
</protein>
<keyword evidence="3" id="KW-1003">Cell membrane</keyword>
<dbReference type="Proteomes" id="UP000290365">
    <property type="component" value="Chromosome"/>
</dbReference>
<organism evidence="8 9">
    <name type="scientific">Ktedonosporobacter rubrisoli</name>
    <dbReference type="NCBI Taxonomy" id="2509675"/>
    <lineage>
        <taxon>Bacteria</taxon>
        <taxon>Bacillati</taxon>
        <taxon>Chloroflexota</taxon>
        <taxon>Ktedonobacteria</taxon>
        <taxon>Ktedonobacterales</taxon>
        <taxon>Ktedonosporobacteraceae</taxon>
        <taxon>Ktedonosporobacter</taxon>
    </lineage>
</organism>
<feature type="transmembrane region" description="Helical" evidence="7">
    <location>
        <begin position="101"/>
        <end position="122"/>
    </location>
</feature>
<evidence type="ECO:0000313" key="9">
    <source>
        <dbReference type="Proteomes" id="UP000290365"/>
    </source>
</evidence>
<evidence type="ECO:0000256" key="7">
    <source>
        <dbReference type="SAM" id="Phobius"/>
    </source>
</evidence>
<evidence type="ECO:0000256" key="6">
    <source>
        <dbReference type="ARBA" id="ARBA00023136"/>
    </source>
</evidence>
<dbReference type="Pfam" id="PF03773">
    <property type="entry name" value="ArsP_1"/>
    <property type="match status" value="1"/>
</dbReference>
<feature type="transmembrane region" description="Helical" evidence="7">
    <location>
        <begin position="129"/>
        <end position="149"/>
    </location>
</feature>
<keyword evidence="5 7" id="KW-1133">Transmembrane helix</keyword>
<comment type="subcellular location">
    <subcellularLocation>
        <location evidence="1">Cell membrane</location>
        <topology evidence="1">Multi-pass membrane protein</topology>
    </subcellularLocation>
</comment>
<dbReference type="EMBL" id="CP035758">
    <property type="protein sequence ID" value="QBD80507.1"/>
    <property type="molecule type" value="Genomic_DNA"/>
</dbReference>
<comment type="similarity">
    <text evidence="2">Belongs to the UPF0718 family.</text>
</comment>
<feature type="transmembrane region" description="Helical" evidence="7">
    <location>
        <begin position="20"/>
        <end position="44"/>
    </location>
</feature>
<evidence type="ECO:0000313" key="8">
    <source>
        <dbReference type="EMBL" id="QBD80507.1"/>
    </source>
</evidence>
<dbReference type="PANTHER" id="PTHR42775">
    <property type="entry name" value="PERMEASE RV2963-RELATED"/>
    <property type="match status" value="1"/>
</dbReference>
<accession>A0A4P6JXM0</accession>
<evidence type="ECO:0008006" key="10">
    <source>
        <dbReference type="Google" id="ProtNLM"/>
    </source>
</evidence>
<dbReference type="OrthoDB" id="9777774at2"/>
<dbReference type="KEGG" id="kbs:EPA93_32850"/>
<name>A0A4P6JXM0_KTERU</name>
<keyword evidence="4 7" id="KW-0812">Transmembrane</keyword>
<feature type="transmembrane region" description="Helical" evidence="7">
    <location>
        <begin position="219"/>
        <end position="238"/>
    </location>
</feature>
<dbReference type="InterPro" id="IPR005524">
    <property type="entry name" value="DUF318"/>
</dbReference>